<proteinExistence type="predicted"/>
<reference evidence="1" key="2">
    <citation type="journal article" date="2023" name="Int. J. Mol. Sci.">
        <title>De Novo Assembly and Annotation of 11 Diverse Shrub Willow (Salix) Genomes Reveals Novel Gene Organization in Sex-Linked Regions.</title>
        <authorList>
            <person name="Hyden B."/>
            <person name="Feng K."/>
            <person name="Yates T.B."/>
            <person name="Jawdy S."/>
            <person name="Cereghino C."/>
            <person name="Smart L.B."/>
            <person name="Muchero W."/>
        </authorList>
    </citation>
    <scope>NUCLEOTIDE SEQUENCE</scope>
    <source>
        <tissue evidence="1">Shoot tip</tissue>
    </source>
</reference>
<organism evidence="1 2">
    <name type="scientific">Salix suchowensis</name>
    <dbReference type="NCBI Taxonomy" id="1278906"/>
    <lineage>
        <taxon>Eukaryota</taxon>
        <taxon>Viridiplantae</taxon>
        <taxon>Streptophyta</taxon>
        <taxon>Embryophyta</taxon>
        <taxon>Tracheophyta</taxon>
        <taxon>Spermatophyta</taxon>
        <taxon>Magnoliopsida</taxon>
        <taxon>eudicotyledons</taxon>
        <taxon>Gunneridae</taxon>
        <taxon>Pentapetalae</taxon>
        <taxon>rosids</taxon>
        <taxon>fabids</taxon>
        <taxon>Malpighiales</taxon>
        <taxon>Salicaceae</taxon>
        <taxon>Saliceae</taxon>
        <taxon>Salix</taxon>
    </lineage>
</organism>
<gene>
    <name evidence="1" type="ORF">OIU77_024848</name>
</gene>
<protein>
    <submittedName>
        <fullName evidence="1">Uncharacterized protein</fullName>
    </submittedName>
</protein>
<evidence type="ECO:0000313" key="1">
    <source>
        <dbReference type="EMBL" id="KAJ6390714.1"/>
    </source>
</evidence>
<sequence length="105" mass="11808">MICNFKLEGNILPSEITVELLQRAMQKSESRKYIINGFHVMKKILLHLGTVNQVGLVLLLLLDSLPKHLPTLLPYKSGLKSLKESTLHVLSYYSSKGKVSEGIFN</sequence>
<evidence type="ECO:0000313" key="2">
    <source>
        <dbReference type="Proteomes" id="UP001141253"/>
    </source>
</evidence>
<name>A0ABQ9BUZ9_9ROSI</name>
<accession>A0ABQ9BUZ9</accession>
<reference evidence="1" key="1">
    <citation type="submission" date="2022-10" db="EMBL/GenBank/DDBJ databases">
        <authorList>
            <person name="Hyden B.L."/>
            <person name="Feng K."/>
            <person name="Yates T."/>
            <person name="Jawdy S."/>
            <person name="Smart L.B."/>
            <person name="Muchero W."/>
        </authorList>
    </citation>
    <scope>NUCLEOTIDE SEQUENCE</scope>
    <source>
        <tissue evidence="1">Shoot tip</tissue>
    </source>
</reference>
<comment type="caution">
    <text evidence="1">The sequence shown here is derived from an EMBL/GenBank/DDBJ whole genome shotgun (WGS) entry which is preliminary data.</text>
</comment>
<dbReference type="Proteomes" id="UP001141253">
    <property type="component" value="Chromosome 2"/>
</dbReference>
<keyword evidence="2" id="KW-1185">Reference proteome</keyword>
<dbReference type="EMBL" id="JAPFFI010000006">
    <property type="protein sequence ID" value="KAJ6390714.1"/>
    <property type="molecule type" value="Genomic_DNA"/>
</dbReference>